<comment type="subcellular location">
    <subcellularLocation>
        <location evidence="8">Cell inner membrane</location>
        <topology evidence="8">Single-pass type II membrane protein</topology>
    </subcellularLocation>
    <subcellularLocation>
        <location evidence="1">Cell membrane</location>
        <topology evidence="1">Single-pass type II membrane protein</topology>
    </subcellularLocation>
    <text evidence="8">Localizes to the division septum where it forms a ring structure.</text>
</comment>
<evidence type="ECO:0000256" key="5">
    <source>
        <dbReference type="ARBA" id="ARBA00022989"/>
    </source>
</evidence>
<organism evidence="10 11">
    <name type="scientific">Guyparkeria halophila</name>
    <dbReference type="NCBI Taxonomy" id="47960"/>
    <lineage>
        <taxon>Bacteria</taxon>
        <taxon>Pseudomonadati</taxon>
        <taxon>Pseudomonadota</taxon>
        <taxon>Gammaproteobacteria</taxon>
        <taxon>Chromatiales</taxon>
        <taxon>Thioalkalibacteraceae</taxon>
        <taxon>Guyparkeria</taxon>
    </lineage>
</organism>
<name>A0ABZ0YUX8_9GAMM</name>
<gene>
    <name evidence="8 10" type="primary">ftsL</name>
    <name evidence="10" type="ORF">SR882_09415</name>
</gene>
<accession>A0ABZ0YUX8</accession>
<evidence type="ECO:0000256" key="4">
    <source>
        <dbReference type="ARBA" id="ARBA00022692"/>
    </source>
</evidence>
<evidence type="ECO:0000313" key="11">
    <source>
        <dbReference type="Proteomes" id="UP001327459"/>
    </source>
</evidence>
<keyword evidence="5 8" id="KW-1133">Transmembrane helix</keyword>
<keyword evidence="7 8" id="KW-0131">Cell cycle</keyword>
<keyword evidence="3 8" id="KW-0132">Cell division</keyword>
<keyword evidence="11" id="KW-1185">Reference proteome</keyword>
<evidence type="ECO:0000256" key="7">
    <source>
        <dbReference type="ARBA" id="ARBA00023306"/>
    </source>
</evidence>
<evidence type="ECO:0000256" key="1">
    <source>
        <dbReference type="ARBA" id="ARBA00004401"/>
    </source>
</evidence>
<dbReference type="EMBL" id="CP140153">
    <property type="protein sequence ID" value="WQH15972.1"/>
    <property type="molecule type" value="Genomic_DNA"/>
</dbReference>
<dbReference type="Proteomes" id="UP001327459">
    <property type="component" value="Chromosome"/>
</dbReference>
<evidence type="ECO:0000256" key="8">
    <source>
        <dbReference type="HAMAP-Rule" id="MF_00910"/>
    </source>
</evidence>
<comment type="subunit">
    <text evidence="8">Part of a complex composed of FtsB, FtsL and FtsQ.</text>
</comment>
<keyword evidence="2 8" id="KW-1003">Cell membrane</keyword>
<keyword evidence="4 8" id="KW-0812">Transmembrane</keyword>
<keyword evidence="8" id="KW-0997">Cell inner membrane</keyword>
<dbReference type="InterPro" id="IPR011922">
    <property type="entry name" value="Cell_div_FtsL"/>
</dbReference>
<proteinExistence type="inferred from homology"/>
<dbReference type="GO" id="GO:0051301">
    <property type="term" value="P:cell division"/>
    <property type="evidence" value="ECO:0007669"/>
    <property type="project" value="UniProtKB-KW"/>
</dbReference>
<dbReference type="HAMAP" id="MF_00910">
    <property type="entry name" value="FtsL"/>
    <property type="match status" value="1"/>
</dbReference>
<evidence type="ECO:0000256" key="6">
    <source>
        <dbReference type="ARBA" id="ARBA00023136"/>
    </source>
</evidence>
<dbReference type="PANTHER" id="PTHR37479:SF1">
    <property type="entry name" value="CELL DIVISION PROTEIN FTSL"/>
    <property type="match status" value="1"/>
</dbReference>
<protein>
    <recommendedName>
        <fullName evidence="8 9">Cell division protein FtsL</fullName>
    </recommendedName>
</protein>
<dbReference type="Pfam" id="PF04999">
    <property type="entry name" value="FtsL"/>
    <property type="match status" value="1"/>
</dbReference>
<comment type="function">
    <text evidence="8">Essential cell division protein. May link together the upstream cell division proteins, which are predominantly cytoplasmic, with the downstream cell division proteins, which are predominantly periplasmic.</text>
</comment>
<dbReference type="RefSeq" id="WP_322520995.1">
    <property type="nucleotide sequence ID" value="NZ_CP140153.1"/>
</dbReference>
<evidence type="ECO:0000256" key="2">
    <source>
        <dbReference type="ARBA" id="ARBA00022475"/>
    </source>
</evidence>
<keyword evidence="6 8" id="KW-0472">Membrane</keyword>
<evidence type="ECO:0000256" key="3">
    <source>
        <dbReference type="ARBA" id="ARBA00022618"/>
    </source>
</evidence>
<comment type="similarity">
    <text evidence="8">Belongs to the FtsL family.</text>
</comment>
<sequence length="86" mass="9504">MRALNLFLLVLVVASALAVVVLVAEDRRLTQQIAVARDGIERLDGTYAELQLEEGTLTAQGRIERIATEELGMRPPAEDQITVVFR</sequence>
<evidence type="ECO:0000313" key="10">
    <source>
        <dbReference type="EMBL" id="WQH15972.1"/>
    </source>
</evidence>
<reference evidence="10 11" key="1">
    <citation type="submission" date="2023-11" db="EMBL/GenBank/DDBJ databases">
        <title>MicrobeMod: A computational toolkit for identifying prokaryotic methylation and restriction-modification with nanopore sequencing.</title>
        <authorList>
            <person name="Crits-Christoph A."/>
            <person name="Kang S.C."/>
            <person name="Lee H."/>
            <person name="Ostrov N."/>
        </authorList>
    </citation>
    <scope>NUCLEOTIDE SEQUENCE [LARGE SCALE GENOMIC DNA]</scope>
    <source>
        <strain evidence="10 11">ATCC 49870</strain>
    </source>
</reference>
<dbReference type="NCBIfam" id="TIGR02209">
    <property type="entry name" value="ftsL_broad"/>
    <property type="match status" value="1"/>
</dbReference>
<evidence type="ECO:0000256" key="9">
    <source>
        <dbReference type="NCBIfam" id="TIGR02209"/>
    </source>
</evidence>
<dbReference type="PANTHER" id="PTHR37479">
    <property type="entry name" value="CELL DIVISION PROTEIN FTSL"/>
    <property type="match status" value="1"/>
</dbReference>